<feature type="domain" description="Peptidase A2" evidence="4">
    <location>
        <begin position="145"/>
        <end position="159"/>
    </location>
</feature>
<proteinExistence type="predicted"/>
<dbReference type="PANTHER" id="PTHR19422:SF123">
    <property type="entry name" value="RT1 CLASS I, LOCUS CE15"/>
    <property type="match status" value="1"/>
</dbReference>
<evidence type="ECO:0000256" key="1">
    <source>
        <dbReference type="ARBA" id="ARBA00022670"/>
    </source>
</evidence>
<dbReference type="InterPro" id="IPR021109">
    <property type="entry name" value="Peptidase_aspartic_dom_sf"/>
</dbReference>
<dbReference type="GO" id="GO:0004190">
    <property type="term" value="F:aspartic-type endopeptidase activity"/>
    <property type="evidence" value="ECO:0007669"/>
    <property type="project" value="UniProtKB-KW"/>
</dbReference>
<dbReference type="Proteomes" id="UP000587655">
    <property type="component" value="Unassembled WGS sequence"/>
</dbReference>
<feature type="non-terminal residue" evidence="5">
    <location>
        <position position="1"/>
    </location>
</feature>
<dbReference type="InterPro" id="IPR051592">
    <property type="entry name" value="HERV-K_Pro_peptidase_A2"/>
</dbReference>
<reference evidence="5 6" key="1">
    <citation type="submission" date="2019-09" db="EMBL/GenBank/DDBJ databases">
        <title>Bird 10,000 Genomes (B10K) Project - Family phase.</title>
        <authorList>
            <person name="Zhang G."/>
        </authorList>
    </citation>
    <scope>NUCLEOTIDE SEQUENCE [LARGE SCALE GENOMIC DNA]</scope>
    <source>
        <strain evidence="5">B10K-DU-030-25</strain>
    </source>
</reference>
<dbReference type="PANTHER" id="PTHR19422">
    <property type="entry name" value="GAG RETROVIRAL POLYPROTEIN"/>
    <property type="match status" value="1"/>
</dbReference>
<dbReference type="InterPro" id="IPR036157">
    <property type="entry name" value="dUTPase-like_sf"/>
</dbReference>
<sequence length="159" mass="16828">RGSLGFDLATTVDTTLTDSTVHKIPSDAVGPLIHPDSSVGGLLVGWSSAGVKGLIVLPGVIDADYTGRIYIMAYTICPPLFVPKGSRIAQIIAIDNLFCDPPESTTYCQDRGFGSTGPAVCFTTMMSHRPMVTVVMSQENSSKRIVAMLDTGAYVTIIS</sequence>
<accession>A0A7K7U4K6</accession>
<dbReference type="InterPro" id="IPR029054">
    <property type="entry name" value="dUTPase-like"/>
</dbReference>
<dbReference type="Gene3D" id="2.40.70.10">
    <property type="entry name" value="Acid Proteases"/>
    <property type="match status" value="1"/>
</dbReference>
<dbReference type="SUPFAM" id="SSF50630">
    <property type="entry name" value="Acid proteases"/>
    <property type="match status" value="1"/>
</dbReference>
<evidence type="ECO:0000256" key="3">
    <source>
        <dbReference type="ARBA" id="ARBA00022801"/>
    </source>
</evidence>
<organism evidence="5 6">
    <name type="scientific">Ibidorhyncha struthersii</name>
    <dbReference type="NCBI Taxonomy" id="425643"/>
    <lineage>
        <taxon>Eukaryota</taxon>
        <taxon>Metazoa</taxon>
        <taxon>Chordata</taxon>
        <taxon>Craniata</taxon>
        <taxon>Vertebrata</taxon>
        <taxon>Euteleostomi</taxon>
        <taxon>Archelosauria</taxon>
        <taxon>Archosauria</taxon>
        <taxon>Dinosauria</taxon>
        <taxon>Saurischia</taxon>
        <taxon>Theropoda</taxon>
        <taxon>Coelurosauria</taxon>
        <taxon>Aves</taxon>
        <taxon>Neognathae</taxon>
        <taxon>Neoaves</taxon>
        <taxon>Charadriiformes</taxon>
        <taxon>Charadriidae</taxon>
        <taxon>Ibidorhyncha</taxon>
    </lineage>
</organism>
<keyword evidence="1" id="KW-0645">Protease</keyword>
<evidence type="ECO:0000313" key="5">
    <source>
        <dbReference type="EMBL" id="NXA23294.1"/>
    </source>
</evidence>
<dbReference type="InterPro" id="IPR001995">
    <property type="entry name" value="Peptidase_A2_cat"/>
</dbReference>
<gene>
    <name evidence="5" type="primary">Ervk9_1</name>
    <name evidence="5" type="ORF">IBISTR_R04240</name>
</gene>
<evidence type="ECO:0000256" key="2">
    <source>
        <dbReference type="ARBA" id="ARBA00022750"/>
    </source>
</evidence>
<feature type="non-terminal residue" evidence="5">
    <location>
        <position position="159"/>
    </location>
</feature>
<name>A0A7K7U4K6_9CHAR</name>
<evidence type="ECO:0000259" key="4">
    <source>
        <dbReference type="PROSITE" id="PS50175"/>
    </source>
</evidence>
<keyword evidence="2" id="KW-0064">Aspartyl protease</keyword>
<dbReference type="SUPFAM" id="SSF51283">
    <property type="entry name" value="dUTPase-like"/>
    <property type="match status" value="1"/>
</dbReference>
<dbReference type="EMBL" id="VZSZ01005693">
    <property type="protein sequence ID" value="NXA23294.1"/>
    <property type="molecule type" value="Genomic_DNA"/>
</dbReference>
<dbReference type="PROSITE" id="PS50175">
    <property type="entry name" value="ASP_PROT_RETROV"/>
    <property type="match status" value="1"/>
</dbReference>
<dbReference type="AlphaFoldDB" id="A0A7K7U4K6"/>
<dbReference type="Gene3D" id="2.70.40.10">
    <property type="match status" value="1"/>
</dbReference>
<evidence type="ECO:0000313" key="6">
    <source>
        <dbReference type="Proteomes" id="UP000587655"/>
    </source>
</evidence>
<protein>
    <submittedName>
        <fullName evidence="5">POK9 protein</fullName>
    </submittedName>
</protein>
<dbReference type="Pfam" id="PF00692">
    <property type="entry name" value="dUTPase"/>
    <property type="match status" value="1"/>
</dbReference>
<comment type="caution">
    <text evidence="5">The sequence shown here is derived from an EMBL/GenBank/DDBJ whole genome shotgun (WGS) entry which is preliminary data.</text>
</comment>
<keyword evidence="3" id="KW-0378">Hydrolase</keyword>
<dbReference type="GO" id="GO:0006508">
    <property type="term" value="P:proteolysis"/>
    <property type="evidence" value="ECO:0007669"/>
    <property type="project" value="UniProtKB-KW"/>
</dbReference>
<keyword evidence="6" id="KW-1185">Reference proteome</keyword>